<keyword evidence="3" id="KW-0175">Coiled coil</keyword>
<dbReference type="Gene3D" id="2.40.160.180">
    <property type="entry name" value="Carbohydrate-selective porin OprB"/>
    <property type="match status" value="1"/>
</dbReference>
<evidence type="ECO:0000256" key="1">
    <source>
        <dbReference type="ARBA" id="ARBA00008769"/>
    </source>
</evidence>
<dbReference type="PANTHER" id="PTHR43308:SF1">
    <property type="entry name" value="OUTER MEMBRANE PROTEIN ALPHA"/>
    <property type="match status" value="1"/>
</dbReference>
<dbReference type="PATRIC" id="fig|197221.4.peg.1310"/>
<comment type="similarity">
    <text evidence="1 2">Belongs to the OprB family.</text>
</comment>
<dbReference type="eggNOG" id="COG3659">
    <property type="taxonomic scope" value="Bacteria"/>
</dbReference>
<dbReference type="InterPro" id="IPR047684">
    <property type="entry name" value="Por_som-like"/>
</dbReference>
<sequence>MEQSLRAVIVGALGINVFLLNSAVFAQTLNPVRASDSLGQVTSVSQLADVRPTDWAYQALASLVEKYGCIAGYPDGTFRGHRALTRFEMAAALNACLDVVSDRFATKEDLATLQRLSEEFAAELATLRGRVDNLEARTAALEATQFSTTTQLSVDAVMAVQAGGNTGQVTSYDPNIGAPVTFPGGNFNPTVLSRVEINLNTSFRGSDQLITTLQMGNNGLDTIGGSLVNGGIFNAGAVDYGDVPIAVNLYRLYYSFQPLKDLTLGFGAQFYPSDLIDTNSYANDSFQDFSSGFFINNPLIVPQAVHGPGGAGVTLVWNPQQGPFTLRALYVAAQANQPIPALGGGAFGDPFQASLELEYARPFGSNEQNNFAVRLQYTHSGTQRLVQNAGGLNTELTLGKFGLFGRYGISGAEFRAGFNLNDLGAFQVITGLPQQTILHTWMAGVAYRDLLAEGSLLAAAVGQPFLNSLGSAVGINDGTQTNYELFFRIPISDNIAVTPVLMAITEANNVRGNSPILQGLIRTTFSF</sequence>
<reference evidence="5 6" key="1">
    <citation type="journal article" date="2002" name="DNA Res.">
        <title>Complete genome structure of the thermophilic cyanobacterium Thermosynechococcus elongatus BP-1.</title>
        <authorList>
            <person name="Nakamura Y."/>
            <person name="Kaneko T."/>
            <person name="Sato S."/>
            <person name="Ikeuchi M."/>
            <person name="Katoh H."/>
            <person name="Sasamoto S."/>
            <person name="Watanabe A."/>
            <person name="Iriguchi M."/>
            <person name="Kawashima K."/>
            <person name="Kimura T."/>
            <person name="Kishida Y."/>
            <person name="Kiyokawa C."/>
            <person name="Kohara M."/>
            <person name="Matsumoto M."/>
            <person name="Matsuno A."/>
            <person name="Nakazaki N."/>
            <person name="Shimpo S."/>
            <person name="Sugimoto M."/>
            <person name="Takeuchi C."/>
            <person name="Yamada M."/>
            <person name="Tabata S."/>
        </authorList>
    </citation>
    <scope>NUCLEOTIDE SEQUENCE [LARGE SCALE GENOMIC DNA]</scope>
    <source>
        <strain evidence="6">IAM M-273 / NIES-2133 / BP-1</strain>
    </source>
</reference>
<dbReference type="InterPro" id="IPR001119">
    <property type="entry name" value="SLH_dom"/>
</dbReference>
<dbReference type="InterPro" id="IPR038673">
    <property type="entry name" value="OprB_sf"/>
</dbReference>
<dbReference type="Pfam" id="PF00395">
    <property type="entry name" value="SLH"/>
    <property type="match status" value="1"/>
</dbReference>
<name>Q8DJH9_THEVB</name>
<dbReference type="STRING" id="197221.gene:10747842"/>
<dbReference type="GO" id="GO:0016020">
    <property type="term" value="C:membrane"/>
    <property type="evidence" value="ECO:0007669"/>
    <property type="project" value="InterPro"/>
</dbReference>
<dbReference type="KEGG" id="tel:tlr1246"/>
<evidence type="ECO:0000313" key="6">
    <source>
        <dbReference type="Proteomes" id="UP000000440"/>
    </source>
</evidence>
<proteinExistence type="inferred from homology"/>
<dbReference type="GO" id="GO:0008643">
    <property type="term" value="P:carbohydrate transport"/>
    <property type="evidence" value="ECO:0007669"/>
    <property type="project" value="InterPro"/>
</dbReference>
<dbReference type="InterPro" id="IPR007049">
    <property type="entry name" value="Carb-sel_porin_OprB"/>
</dbReference>
<dbReference type="InterPro" id="IPR051465">
    <property type="entry name" value="Cell_Envelope_Struct_Comp"/>
</dbReference>
<evidence type="ECO:0000256" key="3">
    <source>
        <dbReference type="SAM" id="Coils"/>
    </source>
</evidence>
<dbReference type="PANTHER" id="PTHR43308">
    <property type="entry name" value="OUTER MEMBRANE PROTEIN ALPHA-RELATED"/>
    <property type="match status" value="1"/>
</dbReference>
<protein>
    <submittedName>
        <fullName evidence="5">Tlr1246 protein</fullName>
    </submittedName>
</protein>
<dbReference type="Pfam" id="PF04966">
    <property type="entry name" value="OprB"/>
    <property type="match status" value="1"/>
</dbReference>
<evidence type="ECO:0000259" key="4">
    <source>
        <dbReference type="PROSITE" id="PS51272"/>
    </source>
</evidence>
<evidence type="ECO:0000313" key="5">
    <source>
        <dbReference type="EMBL" id="BAC08798.1"/>
    </source>
</evidence>
<accession>Q8DJH9</accession>
<dbReference type="AlphaFoldDB" id="Q8DJH9"/>
<dbReference type="EnsemblBacteria" id="BAC08798">
    <property type="protein sequence ID" value="BAC08798"/>
    <property type="gene ID" value="BAC08798"/>
</dbReference>
<dbReference type="EMBL" id="BA000039">
    <property type="protein sequence ID" value="BAC08798.1"/>
    <property type="molecule type" value="Genomic_DNA"/>
</dbReference>
<gene>
    <name evidence="5" type="ordered locus">tlr1246</name>
</gene>
<dbReference type="RefSeq" id="WP_011057086.1">
    <property type="nucleotide sequence ID" value="NC_004113.1"/>
</dbReference>
<dbReference type="Proteomes" id="UP000000440">
    <property type="component" value="Chromosome"/>
</dbReference>
<dbReference type="NCBIfam" id="NF033921">
    <property type="entry name" value="por_somb"/>
    <property type="match status" value="1"/>
</dbReference>
<dbReference type="GO" id="GO:0015288">
    <property type="term" value="F:porin activity"/>
    <property type="evidence" value="ECO:0007669"/>
    <property type="project" value="InterPro"/>
</dbReference>
<evidence type="ECO:0000256" key="2">
    <source>
        <dbReference type="RuleBase" id="RU363072"/>
    </source>
</evidence>
<dbReference type="PROSITE" id="PS51272">
    <property type="entry name" value="SLH"/>
    <property type="match status" value="1"/>
</dbReference>
<feature type="coiled-coil region" evidence="3">
    <location>
        <begin position="117"/>
        <end position="144"/>
    </location>
</feature>
<keyword evidence="6" id="KW-1185">Reference proteome</keyword>
<feature type="domain" description="SLH" evidence="4">
    <location>
        <begin position="43"/>
        <end position="107"/>
    </location>
</feature>
<organism evidence="5 6">
    <name type="scientific">Thermosynechococcus vestitus (strain NIES-2133 / IAM M-273 / BP-1)</name>
    <dbReference type="NCBI Taxonomy" id="197221"/>
    <lineage>
        <taxon>Bacteria</taxon>
        <taxon>Bacillati</taxon>
        <taxon>Cyanobacteriota</taxon>
        <taxon>Cyanophyceae</taxon>
        <taxon>Acaryochloridales</taxon>
        <taxon>Thermosynechococcaceae</taxon>
        <taxon>Thermosynechococcus</taxon>
    </lineage>
</organism>